<dbReference type="Gene3D" id="3.30.700.10">
    <property type="entry name" value="Glycoprotein, Type 4 Pilin"/>
    <property type="match status" value="1"/>
</dbReference>
<dbReference type="PANTHER" id="PTHR30093">
    <property type="entry name" value="GENERAL SECRETION PATHWAY PROTEIN G"/>
    <property type="match status" value="1"/>
</dbReference>
<dbReference type="NCBIfam" id="TIGR02532">
    <property type="entry name" value="IV_pilin_GFxxxE"/>
    <property type="match status" value="1"/>
</dbReference>
<name>A0A0S7XIV4_9BACT</name>
<dbReference type="AlphaFoldDB" id="A0A0S7XIV4"/>
<protein>
    <recommendedName>
        <fullName evidence="5">Type II secretion system protein GspG C-terminal domain-containing protein</fullName>
    </recommendedName>
</protein>
<feature type="transmembrane region" description="Helical" evidence="2">
    <location>
        <begin position="21"/>
        <end position="41"/>
    </location>
</feature>
<dbReference type="InterPro" id="IPR045584">
    <property type="entry name" value="Pilin-like"/>
</dbReference>
<proteinExistence type="predicted"/>
<evidence type="ECO:0000256" key="2">
    <source>
        <dbReference type="SAM" id="Phobius"/>
    </source>
</evidence>
<dbReference type="EMBL" id="LIZY01000118">
    <property type="protein sequence ID" value="KPJ62376.1"/>
    <property type="molecule type" value="Genomic_DNA"/>
</dbReference>
<keyword evidence="2" id="KW-0472">Membrane</keyword>
<organism evidence="3 4">
    <name type="scientific">candidate division KD3-62 bacterium DG_56</name>
    <dbReference type="NCBI Taxonomy" id="1704032"/>
    <lineage>
        <taxon>Bacteria</taxon>
        <taxon>candidate division KD3-62</taxon>
    </lineage>
</organism>
<reference evidence="3 4" key="1">
    <citation type="journal article" date="2015" name="Microbiome">
        <title>Genomic resolution of linkages in carbon, nitrogen, and sulfur cycling among widespread estuary sediment bacteria.</title>
        <authorList>
            <person name="Baker B.J."/>
            <person name="Lazar C.S."/>
            <person name="Teske A.P."/>
            <person name="Dick G.J."/>
        </authorList>
    </citation>
    <scope>NUCLEOTIDE SEQUENCE [LARGE SCALE GENOMIC DNA]</scope>
    <source>
        <strain evidence="3">DG_56</strain>
    </source>
</reference>
<dbReference type="InterPro" id="IPR012902">
    <property type="entry name" value="N_methyl_site"/>
</dbReference>
<comment type="caution">
    <text evidence="3">The sequence shown here is derived from an EMBL/GenBank/DDBJ whole genome shotgun (WGS) entry which is preliminary data.</text>
</comment>
<dbReference type="GO" id="GO:0015627">
    <property type="term" value="C:type II protein secretion system complex"/>
    <property type="evidence" value="ECO:0007669"/>
    <property type="project" value="InterPro"/>
</dbReference>
<dbReference type="PRINTS" id="PR00813">
    <property type="entry name" value="BCTERIALGSPG"/>
</dbReference>
<sequence>MELGEGGRPQVQGRRRQGFKLIELLVTVAIMASAAAIILPLCLQAAQRAARDRCLSNLREQGIAFRLYALDHGGRYPPPATPSPIGPFPDGHGFAALLSYTEDPSVFYCPANCVIRLGSHALDSESPGRRMAGYACWARYAAGPGLSPM</sequence>
<evidence type="ECO:0008006" key="5">
    <source>
        <dbReference type="Google" id="ProtNLM"/>
    </source>
</evidence>
<gene>
    <name evidence="3" type="ORF">AMK68_04985</name>
</gene>
<feature type="non-terminal residue" evidence="3">
    <location>
        <position position="149"/>
    </location>
</feature>
<dbReference type="Proteomes" id="UP000052020">
    <property type="component" value="Unassembled WGS sequence"/>
</dbReference>
<accession>A0A0S7XIV4</accession>
<dbReference type="SUPFAM" id="SSF54523">
    <property type="entry name" value="Pili subunits"/>
    <property type="match status" value="1"/>
</dbReference>
<keyword evidence="2" id="KW-1133">Transmembrane helix</keyword>
<evidence type="ECO:0000313" key="4">
    <source>
        <dbReference type="Proteomes" id="UP000052020"/>
    </source>
</evidence>
<evidence type="ECO:0000313" key="3">
    <source>
        <dbReference type="EMBL" id="KPJ62376.1"/>
    </source>
</evidence>
<dbReference type="InterPro" id="IPR000983">
    <property type="entry name" value="Bac_GSPG_pilin"/>
</dbReference>
<evidence type="ECO:0000256" key="1">
    <source>
        <dbReference type="ARBA" id="ARBA00022481"/>
    </source>
</evidence>
<dbReference type="GO" id="GO:0015628">
    <property type="term" value="P:protein secretion by the type II secretion system"/>
    <property type="evidence" value="ECO:0007669"/>
    <property type="project" value="InterPro"/>
</dbReference>
<keyword evidence="2" id="KW-0812">Transmembrane</keyword>
<keyword evidence="1" id="KW-0488">Methylation</keyword>